<evidence type="ECO:0000256" key="1">
    <source>
        <dbReference type="ARBA" id="ARBA00004858"/>
    </source>
</evidence>
<dbReference type="InterPro" id="IPR033195">
    <property type="entry name" value="AmidinoTrfase"/>
</dbReference>
<dbReference type="AlphaFoldDB" id="A0AAE0DJZ9"/>
<organism evidence="9 10">
    <name type="scientific">Lepraria neglecta</name>
    <dbReference type="NCBI Taxonomy" id="209136"/>
    <lineage>
        <taxon>Eukaryota</taxon>
        <taxon>Fungi</taxon>
        <taxon>Dikarya</taxon>
        <taxon>Ascomycota</taxon>
        <taxon>Pezizomycotina</taxon>
        <taxon>Lecanoromycetes</taxon>
        <taxon>OSLEUM clade</taxon>
        <taxon>Lecanoromycetidae</taxon>
        <taxon>Lecanorales</taxon>
        <taxon>Lecanorineae</taxon>
        <taxon>Stereocaulaceae</taxon>
        <taxon>Lepraria</taxon>
    </lineage>
</organism>
<feature type="active site" evidence="8">
    <location>
        <position position="226"/>
    </location>
</feature>
<evidence type="ECO:0000256" key="3">
    <source>
        <dbReference type="ARBA" id="ARBA00012351"/>
    </source>
</evidence>
<keyword evidence="10" id="KW-1185">Reference proteome</keyword>
<feature type="active site" evidence="8">
    <location>
        <position position="177"/>
    </location>
</feature>
<dbReference type="Gene3D" id="3.75.10.10">
    <property type="entry name" value="L-arginine/glycine Amidinotransferase, Chain A"/>
    <property type="match status" value="1"/>
</dbReference>
<dbReference type="PANTHER" id="PTHR10488:SF1">
    <property type="entry name" value="GLYCINE AMIDINOTRANSFERASE, MITOCHONDRIAL"/>
    <property type="match status" value="1"/>
</dbReference>
<name>A0AAE0DJZ9_9LECA</name>
<gene>
    <name evidence="9" type="ORF">OEA41_005727</name>
</gene>
<comment type="pathway">
    <text evidence="1">Amine and polyamine biosynthesis; creatine biosynthesis; creatine from L-arginine and glycine: step 1/2.</text>
</comment>
<evidence type="ECO:0000256" key="5">
    <source>
        <dbReference type="ARBA" id="ARBA00022679"/>
    </source>
</evidence>
<accession>A0AAE0DJZ9</accession>
<dbReference type="GO" id="GO:0005758">
    <property type="term" value="C:mitochondrial intermembrane space"/>
    <property type="evidence" value="ECO:0007669"/>
    <property type="project" value="TreeGrafter"/>
</dbReference>
<sequence length="342" mass="38262">MPSVSADDEWSPLRSVIVGRAAQSNFPSEPPVMIANTMPSQYLEEFRPNHPFPEYISETADAELNQLASILEREGIKVYRPKNVDWCKIGGYTGSMPRDGLLTVGNHIIESAYAWGCRRQEIALAFEDILRELAQDSSVRVIRAPTPPFPDTIYDGPAGGGVDGHPWVINNSRIAFDAADFMRFGKTLLGQFSHVTNSKGVEYLRSQIPQGYSIEMLDVTNPHAMHIDTVICPLRQDLLIYCPSRVSEEALRKHEFLRDWDLRPVPFTPKPRVEPPSLTCSDWLVMNVLVLDGKKVIVDGTDTEFAEWMRELGMEPVFCPLRHVNSIGGASHCATVDLVRLG</sequence>
<dbReference type="CDD" id="cd21113">
    <property type="entry name" value="amidinotransferase-like"/>
    <property type="match status" value="1"/>
</dbReference>
<dbReference type="Proteomes" id="UP001276659">
    <property type="component" value="Unassembled WGS sequence"/>
</dbReference>
<dbReference type="GO" id="GO:0015068">
    <property type="term" value="F:glycine amidinotransferase activity"/>
    <property type="evidence" value="ECO:0007669"/>
    <property type="project" value="UniProtKB-EC"/>
</dbReference>
<reference evidence="9" key="1">
    <citation type="submission" date="2022-11" db="EMBL/GenBank/DDBJ databases">
        <title>Chromosomal genome sequence assembly and mating type (MAT) locus characterization of the leprose asexual lichenized fungus Lepraria neglecta (Nyl.) Erichsen.</title>
        <authorList>
            <person name="Allen J.L."/>
            <person name="Pfeffer B."/>
        </authorList>
    </citation>
    <scope>NUCLEOTIDE SEQUENCE</scope>
    <source>
        <strain evidence="9">Allen 5258</strain>
    </source>
</reference>
<evidence type="ECO:0000256" key="4">
    <source>
        <dbReference type="ARBA" id="ARBA00016069"/>
    </source>
</evidence>
<comment type="caution">
    <text evidence="9">The sequence shown here is derived from an EMBL/GenBank/DDBJ whole genome shotgun (WGS) entry which is preliminary data.</text>
</comment>
<dbReference type="SUPFAM" id="SSF55909">
    <property type="entry name" value="Pentein"/>
    <property type="match status" value="1"/>
</dbReference>
<proteinExistence type="inferred from homology"/>
<comment type="similarity">
    <text evidence="2">Belongs to the amidinotransferase family.</text>
</comment>
<dbReference type="EC" id="2.1.4.1" evidence="3"/>
<evidence type="ECO:0000313" key="10">
    <source>
        <dbReference type="Proteomes" id="UP001276659"/>
    </source>
</evidence>
<feature type="active site" description="Amidino-cysteine intermediate" evidence="8">
    <location>
        <position position="333"/>
    </location>
</feature>
<evidence type="ECO:0000313" key="9">
    <source>
        <dbReference type="EMBL" id="KAK3172406.1"/>
    </source>
</evidence>
<evidence type="ECO:0000256" key="7">
    <source>
        <dbReference type="ARBA" id="ARBA00033346"/>
    </source>
</evidence>
<dbReference type="PANTHER" id="PTHR10488">
    <property type="entry name" value="GLYCINE AMIDINOTRANSFERASE, MITOCHONDRIAL"/>
    <property type="match status" value="1"/>
</dbReference>
<evidence type="ECO:0000256" key="6">
    <source>
        <dbReference type="ARBA" id="ARBA00031403"/>
    </source>
</evidence>
<evidence type="ECO:0000256" key="2">
    <source>
        <dbReference type="ARBA" id="ARBA00006943"/>
    </source>
</evidence>
<keyword evidence="5" id="KW-0808">Transferase</keyword>
<dbReference type="GO" id="GO:0006601">
    <property type="term" value="P:creatine biosynthetic process"/>
    <property type="evidence" value="ECO:0007669"/>
    <property type="project" value="TreeGrafter"/>
</dbReference>
<protein>
    <recommendedName>
        <fullName evidence="4">Glycine amidinotransferase, mitochondrial</fullName>
        <ecNumber evidence="3">2.1.4.1</ecNumber>
    </recommendedName>
    <alternativeName>
        <fullName evidence="6">L-arginine:glycine amidinotransferase</fullName>
    </alternativeName>
    <alternativeName>
        <fullName evidence="7">Transamidinase</fullName>
    </alternativeName>
</protein>
<dbReference type="EMBL" id="JASNWA010000007">
    <property type="protein sequence ID" value="KAK3172406.1"/>
    <property type="molecule type" value="Genomic_DNA"/>
</dbReference>
<evidence type="ECO:0000256" key="8">
    <source>
        <dbReference type="PIRSR" id="PIRSR633195-1"/>
    </source>
</evidence>